<sequence length="593" mass="66795">MLFSRHHAASPSFFDKLQTAHRLRERGLPSEPPANPSFFRKIKNAFKSTAQKFYLSLRFSFPHRWGSRRRYSRMSRNEKMPMQQNAGTEPAAVQFVSLTLHPDDGLLEKFYVDSAHSPGAAVSQNDEDLVQPASGVTLENFHFSHVSGNLKKCFTALSRSRSLPGARTSRTLLALDALRNLITGKPTGLTIWPNFPRSTYKIFAFHLARVASQQTASSAVVPLRNQNPSTPALLDTTPVLLVTPEPGIDVDLSELTALASKKIRPLVGVGDMEYTARTREFVRQHPKALAANSQVSRVSFAETPEIIVFNSDDAPAALGTSPPKRPKVVQSILSHKLKLDPPQHTSPTEDNEFFNYAEANARLDALLKDTKFPAVNTQKYKADVSRALGQFGEAFRFLTNSFTQPVMNDYLAYFQQYLSIGGEISRHLAVAKGMAAELDSLSLELTEGYLPLSQNLRLFDFGKRLYALDAAEEDVRQLIDSLALTFKVNLDKFQSELKQMEYFVKKISSAFTQFLRRHCRSLDAEGRKNLSMQLGRDEFMERVFCFRNLNMDSAKTELGRHYGDLTNAFSHQEELLYLVKVAFIELYEHTQPK</sequence>
<dbReference type="VEuPathDB" id="FungiDB:C7M61_005048"/>
<organism evidence="1 2">
    <name type="scientific">Candidozyma pseudohaemuli</name>
    <dbReference type="NCBI Taxonomy" id="418784"/>
    <lineage>
        <taxon>Eukaryota</taxon>
        <taxon>Fungi</taxon>
        <taxon>Dikarya</taxon>
        <taxon>Ascomycota</taxon>
        <taxon>Saccharomycotina</taxon>
        <taxon>Pichiomycetes</taxon>
        <taxon>Metschnikowiaceae</taxon>
        <taxon>Candidozyma</taxon>
    </lineage>
</organism>
<protein>
    <submittedName>
        <fullName evidence="1">Uncharacterized protein</fullName>
    </submittedName>
</protein>
<dbReference type="OrthoDB" id="4090343at2759"/>
<dbReference type="EMBL" id="PYFQ01000021">
    <property type="protein sequence ID" value="PSK33856.1"/>
    <property type="molecule type" value="Genomic_DNA"/>
</dbReference>
<dbReference type="GeneID" id="36568435"/>
<gene>
    <name evidence="1" type="ORF">C7M61_005048</name>
</gene>
<reference evidence="1 2" key="1">
    <citation type="submission" date="2018-03" db="EMBL/GenBank/DDBJ databases">
        <title>Candida pseudohaemulonii genome assembly and annotation.</title>
        <authorList>
            <person name="Munoz J.F."/>
            <person name="Gade L.G."/>
            <person name="Chow N.A."/>
            <person name="Litvintseva A.P."/>
            <person name="Loparev V.N."/>
            <person name="Cuomo C.A."/>
        </authorList>
    </citation>
    <scope>NUCLEOTIDE SEQUENCE [LARGE SCALE GENOMIC DNA]</scope>
    <source>
        <strain evidence="1 2">B12108</strain>
    </source>
</reference>
<evidence type="ECO:0000313" key="1">
    <source>
        <dbReference type="EMBL" id="PSK33856.1"/>
    </source>
</evidence>
<dbReference type="Proteomes" id="UP000241107">
    <property type="component" value="Unassembled WGS sequence"/>
</dbReference>
<evidence type="ECO:0000313" key="2">
    <source>
        <dbReference type="Proteomes" id="UP000241107"/>
    </source>
</evidence>
<name>A0A2P7YD12_9ASCO</name>
<proteinExistence type="predicted"/>
<keyword evidence="2" id="KW-1185">Reference proteome</keyword>
<dbReference type="AlphaFoldDB" id="A0A2P7YD12"/>
<dbReference type="RefSeq" id="XP_024711422.1">
    <property type="nucleotide sequence ID" value="XM_024860360.1"/>
</dbReference>
<comment type="caution">
    <text evidence="1">The sequence shown here is derived from an EMBL/GenBank/DDBJ whole genome shotgun (WGS) entry which is preliminary data.</text>
</comment>
<accession>A0A2P7YD12</accession>